<keyword evidence="4" id="KW-0862">Zinc</keyword>
<dbReference type="Pfam" id="PF01753">
    <property type="entry name" value="zf-MYND"/>
    <property type="match status" value="1"/>
</dbReference>
<evidence type="ECO:0000256" key="4">
    <source>
        <dbReference type="ARBA" id="ARBA00022833"/>
    </source>
</evidence>
<dbReference type="AlphaFoldDB" id="A0AAD6SA87"/>
<evidence type="ECO:0000256" key="1">
    <source>
        <dbReference type="ARBA" id="ARBA00022723"/>
    </source>
</evidence>
<protein>
    <recommendedName>
        <fullName evidence="8">MYND-type domain-containing protein</fullName>
    </recommendedName>
</protein>
<dbReference type="Gene3D" id="6.10.140.2220">
    <property type="match status" value="1"/>
</dbReference>
<proteinExistence type="predicted"/>
<reference evidence="9" key="1">
    <citation type="submission" date="2023-03" db="EMBL/GenBank/DDBJ databases">
        <title>Massive genome expansion in bonnet fungi (Mycena s.s.) driven by repeated elements and novel gene families across ecological guilds.</title>
        <authorList>
            <consortium name="Lawrence Berkeley National Laboratory"/>
            <person name="Harder C.B."/>
            <person name="Miyauchi S."/>
            <person name="Viragh M."/>
            <person name="Kuo A."/>
            <person name="Thoen E."/>
            <person name="Andreopoulos B."/>
            <person name="Lu D."/>
            <person name="Skrede I."/>
            <person name="Drula E."/>
            <person name="Henrissat B."/>
            <person name="Morin E."/>
            <person name="Kohler A."/>
            <person name="Barry K."/>
            <person name="LaButti K."/>
            <person name="Morin E."/>
            <person name="Salamov A."/>
            <person name="Lipzen A."/>
            <person name="Mereny Z."/>
            <person name="Hegedus B."/>
            <person name="Baldrian P."/>
            <person name="Stursova M."/>
            <person name="Weitz H."/>
            <person name="Taylor A."/>
            <person name="Grigoriev I.V."/>
            <person name="Nagy L.G."/>
            <person name="Martin F."/>
            <person name="Kauserud H."/>
        </authorList>
    </citation>
    <scope>NUCLEOTIDE SEQUENCE</scope>
    <source>
        <strain evidence="9">CBHHK200</strain>
    </source>
</reference>
<dbReference type="InterPro" id="IPR002110">
    <property type="entry name" value="Ankyrin_rpt"/>
</dbReference>
<evidence type="ECO:0000256" key="3">
    <source>
        <dbReference type="ARBA" id="ARBA00022771"/>
    </source>
</evidence>
<evidence type="ECO:0000256" key="5">
    <source>
        <dbReference type="ARBA" id="ARBA00023043"/>
    </source>
</evidence>
<dbReference type="PANTHER" id="PTHR24171">
    <property type="entry name" value="ANKYRIN REPEAT DOMAIN-CONTAINING PROTEIN 39-RELATED"/>
    <property type="match status" value="1"/>
</dbReference>
<dbReference type="Pfam" id="PF00023">
    <property type="entry name" value="Ank"/>
    <property type="match status" value="1"/>
</dbReference>
<dbReference type="EMBL" id="JARJCM010000183">
    <property type="protein sequence ID" value="KAJ7023775.1"/>
    <property type="molecule type" value="Genomic_DNA"/>
</dbReference>
<dbReference type="InterPro" id="IPR036770">
    <property type="entry name" value="Ankyrin_rpt-contain_sf"/>
</dbReference>
<feature type="domain" description="MYND-type" evidence="8">
    <location>
        <begin position="232"/>
        <end position="270"/>
    </location>
</feature>
<evidence type="ECO:0000256" key="6">
    <source>
        <dbReference type="PROSITE-ProRule" id="PRU00023"/>
    </source>
</evidence>
<dbReference type="PROSITE" id="PS50297">
    <property type="entry name" value="ANK_REP_REGION"/>
    <property type="match status" value="1"/>
</dbReference>
<comment type="caution">
    <text evidence="9">The sequence shown here is derived from an EMBL/GenBank/DDBJ whole genome shotgun (WGS) entry which is preliminary data.</text>
</comment>
<dbReference type="PROSITE" id="PS50088">
    <property type="entry name" value="ANK_REPEAT"/>
    <property type="match status" value="1"/>
</dbReference>
<evidence type="ECO:0000313" key="10">
    <source>
        <dbReference type="Proteomes" id="UP001218188"/>
    </source>
</evidence>
<dbReference type="Gene3D" id="1.25.40.20">
    <property type="entry name" value="Ankyrin repeat-containing domain"/>
    <property type="match status" value="1"/>
</dbReference>
<evidence type="ECO:0000256" key="7">
    <source>
        <dbReference type="PROSITE-ProRule" id="PRU00134"/>
    </source>
</evidence>
<evidence type="ECO:0000313" key="9">
    <source>
        <dbReference type="EMBL" id="KAJ7023775.1"/>
    </source>
</evidence>
<keyword evidence="5 6" id="KW-0040">ANK repeat</keyword>
<dbReference type="PANTHER" id="PTHR24171:SF9">
    <property type="entry name" value="ANKYRIN REPEAT DOMAIN-CONTAINING PROTEIN 39"/>
    <property type="match status" value="1"/>
</dbReference>
<dbReference type="GO" id="GO:0008270">
    <property type="term" value="F:zinc ion binding"/>
    <property type="evidence" value="ECO:0007669"/>
    <property type="project" value="UniProtKB-KW"/>
</dbReference>
<dbReference type="InterPro" id="IPR002893">
    <property type="entry name" value="Znf_MYND"/>
</dbReference>
<sequence>MFNGGLTVPPAMASLLSQDGYIDLPRHGQRLREMYRAESLHFEPRALSPFALTVFCGNLALVEETFAHGLAPDLSRTETPFKIGYASMAVLGSQRVSGDIPRSLRHLEILRLLCGKGLPVDLEDIMGFTALHHATAAPNASEDFTRCLLQHGANVNHRNRFGEISLLGCMQLDLVPIISILLEHGVDLDIPDADGVTARHHYLYCGPRVIAVVADSIRKRSGVVAPRTDKCCDTCAVRGVKLKICGHCKVARYCSQKCQAAARPVHKSECTAFSPYTTVTVEPFYETFGRTMPVADYTRRLFGYPTSDASFSERHTRTSHVPRGLRNGPKVLVVKVQIPALGEGGMGDLLIYTKRRAFACTIRRVDNSHEYDRLSAAVRNHGIAGVKAYFMAELESRDKLVVKISDVLAEQPW</sequence>
<gene>
    <name evidence="9" type="ORF">C8F04DRAFT_1047806</name>
</gene>
<dbReference type="PROSITE" id="PS50865">
    <property type="entry name" value="ZF_MYND_2"/>
    <property type="match status" value="1"/>
</dbReference>
<feature type="repeat" description="ANK" evidence="6">
    <location>
        <begin position="126"/>
        <end position="160"/>
    </location>
</feature>
<accession>A0AAD6SA87</accession>
<evidence type="ECO:0000259" key="8">
    <source>
        <dbReference type="PROSITE" id="PS50865"/>
    </source>
</evidence>
<evidence type="ECO:0000256" key="2">
    <source>
        <dbReference type="ARBA" id="ARBA00022737"/>
    </source>
</evidence>
<keyword evidence="2" id="KW-0677">Repeat</keyword>
<keyword evidence="1" id="KW-0479">Metal-binding</keyword>
<dbReference type="Proteomes" id="UP001218188">
    <property type="component" value="Unassembled WGS sequence"/>
</dbReference>
<keyword evidence="3 7" id="KW-0863">Zinc-finger</keyword>
<dbReference type="SMART" id="SM00248">
    <property type="entry name" value="ANK"/>
    <property type="match status" value="2"/>
</dbReference>
<name>A0AAD6SA87_9AGAR</name>
<organism evidence="9 10">
    <name type="scientific">Mycena alexandri</name>
    <dbReference type="NCBI Taxonomy" id="1745969"/>
    <lineage>
        <taxon>Eukaryota</taxon>
        <taxon>Fungi</taxon>
        <taxon>Dikarya</taxon>
        <taxon>Basidiomycota</taxon>
        <taxon>Agaricomycotina</taxon>
        <taxon>Agaricomycetes</taxon>
        <taxon>Agaricomycetidae</taxon>
        <taxon>Agaricales</taxon>
        <taxon>Marasmiineae</taxon>
        <taxon>Mycenaceae</taxon>
        <taxon>Mycena</taxon>
    </lineage>
</organism>
<dbReference type="SUPFAM" id="SSF144232">
    <property type="entry name" value="HIT/MYND zinc finger-like"/>
    <property type="match status" value="1"/>
</dbReference>
<keyword evidence="10" id="KW-1185">Reference proteome</keyword>
<dbReference type="SUPFAM" id="SSF48403">
    <property type="entry name" value="Ankyrin repeat"/>
    <property type="match status" value="1"/>
</dbReference>